<keyword evidence="2 5" id="KW-0413">Isomerase</keyword>
<evidence type="ECO:0000256" key="4">
    <source>
        <dbReference type="PIRSR" id="PIRSR613078-2"/>
    </source>
</evidence>
<dbReference type="InterPro" id="IPR013078">
    <property type="entry name" value="His_Pase_superF_clade-1"/>
</dbReference>
<evidence type="ECO:0000313" key="6">
    <source>
        <dbReference type="Proteomes" id="UP000538566"/>
    </source>
</evidence>
<dbReference type="Pfam" id="PF00300">
    <property type="entry name" value="His_Phos_1"/>
    <property type="match status" value="1"/>
</dbReference>
<comment type="caution">
    <text evidence="5">The sequence shown here is derived from an EMBL/GenBank/DDBJ whole genome shotgun (WGS) entry which is preliminary data.</text>
</comment>
<feature type="binding site" evidence="4">
    <location>
        <position position="65"/>
    </location>
    <ligand>
        <name>substrate</name>
    </ligand>
</feature>
<reference evidence="5 6" key="1">
    <citation type="submission" date="2020-08" db="EMBL/GenBank/DDBJ databases">
        <title>Genomic Encyclopedia of Type Strains, Phase IV (KMG-IV): sequencing the most valuable type-strain genomes for metagenomic binning, comparative biology and taxonomic classification.</title>
        <authorList>
            <person name="Goeker M."/>
        </authorList>
    </citation>
    <scope>NUCLEOTIDE SEQUENCE [LARGE SCALE GENOMIC DNA]</scope>
    <source>
        <strain evidence="5 6">DSM 17507</strain>
    </source>
</reference>
<dbReference type="GO" id="GO:0004619">
    <property type="term" value="F:phosphoglycerate mutase activity"/>
    <property type="evidence" value="ECO:0007669"/>
    <property type="project" value="UniProtKB-EC"/>
</dbReference>
<feature type="active site" description="Tele-phosphohistidine intermediate" evidence="3">
    <location>
        <position position="11"/>
    </location>
</feature>
<evidence type="ECO:0000256" key="2">
    <source>
        <dbReference type="ARBA" id="ARBA00023235"/>
    </source>
</evidence>
<sequence>MKPGRFFIMRHGETVYNAAARLQSNTMHTPLTRQGFEQAVAMGMALRRELGERPHVTLHISDTGRALQTAALIAEELGLDWFTGRRTMDLKEIDMGSWCGRSYSDVEDEVGPIVVEDHLLRPAPDGEDYPMIAARLNRWIEGLEETSSDHIVVMHGISSRVLRGIMAGYPVHPVHGAPIAPSLMQGSIALVENGAETVLFGSERGIEHA</sequence>
<dbReference type="PANTHER" id="PTHR48100">
    <property type="entry name" value="BROAD-SPECIFICITY PHOSPHATASE YOR283W-RELATED"/>
    <property type="match status" value="1"/>
</dbReference>
<proteinExistence type="predicted"/>
<dbReference type="CDD" id="cd07040">
    <property type="entry name" value="HP"/>
    <property type="match status" value="1"/>
</dbReference>
<dbReference type="PANTHER" id="PTHR48100:SF1">
    <property type="entry name" value="HISTIDINE PHOSPHATASE FAMILY PROTEIN-RELATED"/>
    <property type="match status" value="1"/>
</dbReference>
<dbReference type="RefSeq" id="WP_144906360.1">
    <property type="nucleotide sequence ID" value="NZ_JACHOA010000007.1"/>
</dbReference>
<dbReference type="Gene3D" id="3.40.50.1240">
    <property type="entry name" value="Phosphoglycerate mutase-like"/>
    <property type="match status" value="1"/>
</dbReference>
<keyword evidence="6" id="KW-1185">Reference proteome</keyword>
<dbReference type="Proteomes" id="UP000538566">
    <property type="component" value="Unassembled WGS sequence"/>
</dbReference>
<dbReference type="GO" id="GO:0005737">
    <property type="term" value="C:cytoplasm"/>
    <property type="evidence" value="ECO:0007669"/>
    <property type="project" value="TreeGrafter"/>
</dbReference>
<evidence type="ECO:0000256" key="3">
    <source>
        <dbReference type="PIRSR" id="PIRSR613078-1"/>
    </source>
</evidence>
<protein>
    <submittedName>
        <fullName evidence="5">Putative phosphoglycerate mutase</fullName>
        <ecNumber evidence="5">5.4.2.12</ecNumber>
    </submittedName>
</protein>
<dbReference type="OrthoDB" id="9781415at2"/>
<name>A0A7W7EX81_9SPHN</name>
<dbReference type="SUPFAM" id="SSF53254">
    <property type="entry name" value="Phosphoglycerate mutase-like"/>
    <property type="match status" value="1"/>
</dbReference>
<dbReference type="SMART" id="SM00855">
    <property type="entry name" value="PGAM"/>
    <property type="match status" value="1"/>
</dbReference>
<feature type="active site" description="Proton donor/acceptor" evidence="3">
    <location>
        <position position="92"/>
    </location>
</feature>
<dbReference type="EMBL" id="JACHOA010000007">
    <property type="protein sequence ID" value="MBB4615080.1"/>
    <property type="molecule type" value="Genomic_DNA"/>
</dbReference>
<evidence type="ECO:0000313" key="5">
    <source>
        <dbReference type="EMBL" id="MBB4615080.1"/>
    </source>
</evidence>
<feature type="binding site" evidence="4">
    <location>
        <begin position="10"/>
        <end position="17"/>
    </location>
    <ligand>
        <name>substrate</name>
    </ligand>
</feature>
<gene>
    <name evidence="5" type="ORF">GGR37_003370</name>
</gene>
<dbReference type="InterPro" id="IPR001345">
    <property type="entry name" value="PG/BPGM_mutase_AS"/>
</dbReference>
<dbReference type="GO" id="GO:0016791">
    <property type="term" value="F:phosphatase activity"/>
    <property type="evidence" value="ECO:0007669"/>
    <property type="project" value="TreeGrafter"/>
</dbReference>
<dbReference type="AlphaFoldDB" id="A0A7W7EX81"/>
<keyword evidence="1" id="KW-0324">Glycolysis</keyword>
<organism evidence="5 6">
    <name type="scientific">Novosphingobium taihuense</name>
    <dbReference type="NCBI Taxonomy" id="260085"/>
    <lineage>
        <taxon>Bacteria</taxon>
        <taxon>Pseudomonadati</taxon>
        <taxon>Pseudomonadota</taxon>
        <taxon>Alphaproteobacteria</taxon>
        <taxon>Sphingomonadales</taxon>
        <taxon>Sphingomonadaceae</taxon>
        <taxon>Novosphingobium</taxon>
    </lineage>
</organism>
<dbReference type="EC" id="5.4.2.12" evidence="5"/>
<dbReference type="InterPro" id="IPR029033">
    <property type="entry name" value="His_PPase_superfam"/>
</dbReference>
<dbReference type="InterPro" id="IPR050275">
    <property type="entry name" value="PGM_Phosphatase"/>
</dbReference>
<evidence type="ECO:0000256" key="1">
    <source>
        <dbReference type="ARBA" id="ARBA00023152"/>
    </source>
</evidence>
<dbReference type="PROSITE" id="PS00175">
    <property type="entry name" value="PG_MUTASE"/>
    <property type="match status" value="1"/>
</dbReference>
<accession>A0A7W7EX81</accession>